<evidence type="ECO:0000256" key="8">
    <source>
        <dbReference type="ARBA" id="ARBA00023306"/>
    </source>
</evidence>
<reference evidence="10 11" key="1">
    <citation type="submission" date="2019-07" db="EMBL/GenBank/DDBJ databases">
        <title>Genome assembly of two rare yeast pathogens: Diutina rugosa and Trichomonascus ciferrii.</title>
        <authorList>
            <person name="Mixao V."/>
            <person name="Saus E."/>
            <person name="Hansen A."/>
            <person name="Lass-Flor C."/>
            <person name="Gabaldon T."/>
        </authorList>
    </citation>
    <scope>NUCLEOTIDE SEQUENCE [LARGE SCALE GENOMIC DNA]</scope>
    <source>
        <strain evidence="10 11">CBS 613</strain>
    </source>
</reference>
<organism evidence="10 11">
    <name type="scientific">Diutina rugosa</name>
    <name type="common">Yeast</name>
    <name type="synonym">Candida rugosa</name>
    <dbReference type="NCBI Taxonomy" id="5481"/>
    <lineage>
        <taxon>Eukaryota</taxon>
        <taxon>Fungi</taxon>
        <taxon>Dikarya</taxon>
        <taxon>Ascomycota</taxon>
        <taxon>Saccharomycotina</taxon>
        <taxon>Pichiomycetes</taxon>
        <taxon>Debaryomycetaceae</taxon>
        <taxon>Diutina</taxon>
    </lineage>
</organism>
<dbReference type="AlphaFoldDB" id="A0A642UFA8"/>
<protein>
    <submittedName>
        <fullName evidence="10">Uncharacterized protein</fullName>
    </submittedName>
</protein>
<proteinExistence type="inferred from homology"/>
<name>A0A642UFA8_DIURU</name>
<dbReference type="PANTHER" id="PTHR14527">
    <property type="entry name" value="PROTEIN MIS12 HOMOLOG"/>
    <property type="match status" value="1"/>
</dbReference>
<evidence type="ECO:0000256" key="1">
    <source>
        <dbReference type="ARBA" id="ARBA00004629"/>
    </source>
</evidence>
<keyword evidence="8" id="KW-0131">Cell cycle</keyword>
<gene>
    <name evidence="10" type="ORF">DIURU_004807</name>
</gene>
<comment type="subcellular location">
    <subcellularLocation>
        <location evidence="1">Chromosome</location>
        <location evidence="1">Centromere</location>
        <location evidence="1">Kinetochore</location>
    </subcellularLocation>
</comment>
<evidence type="ECO:0000256" key="3">
    <source>
        <dbReference type="ARBA" id="ARBA00022454"/>
    </source>
</evidence>
<dbReference type="GO" id="GO:0051301">
    <property type="term" value="P:cell division"/>
    <property type="evidence" value="ECO:0007669"/>
    <property type="project" value="UniProtKB-KW"/>
</dbReference>
<keyword evidence="6" id="KW-0995">Kinetochore</keyword>
<comment type="similarity">
    <text evidence="2">Belongs to the mis12 family.</text>
</comment>
<comment type="caution">
    <text evidence="10">The sequence shown here is derived from an EMBL/GenBank/DDBJ whole genome shotgun (WGS) entry which is preliminary data.</text>
</comment>
<dbReference type="RefSeq" id="XP_034010211.1">
    <property type="nucleotide sequence ID" value="XM_034157721.1"/>
</dbReference>
<evidence type="ECO:0000256" key="4">
    <source>
        <dbReference type="ARBA" id="ARBA00022618"/>
    </source>
</evidence>
<keyword evidence="11" id="KW-1185">Reference proteome</keyword>
<keyword evidence="4" id="KW-0132">Cell division</keyword>
<evidence type="ECO:0000256" key="5">
    <source>
        <dbReference type="ARBA" id="ARBA00022776"/>
    </source>
</evidence>
<dbReference type="EMBL" id="SWFT01000149">
    <property type="protein sequence ID" value="KAA8897954.1"/>
    <property type="molecule type" value="Genomic_DNA"/>
</dbReference>
<dbReference type="InterPro" id="IPR008685">
    <property type="entry name" value="Centromere_Mis12"/>
</dbReference>
<keyword evidence="5" id="KW-0498">Mitosis</keyword>
<dbReference type="GO" id="GO:0005634">
    <property type="term" value="C:nucleus"/>
    <property type="evidence" value="ECO:0007669"/>
    <property type="project" value="InterPro"/>
</dbReference>
<evidence type="ECO:0000313" key="10">
    <source>
        <dbReference type="EMBL" id="KAA8897954.1"/>
    </source>
</evidence>
<dbReference type="PANTHER" id="PTHR14527:SF2">
    <property type="entry name" value="PROTEIN MIS12 HOMOLOG"/>
    <property type="match status" value="1"/>
</dbReference>
<keyword evidence="9" id="KW-0137">Centromere</keyword>
<evidence type="ECO:0000256" key="6">
    <source>
        <dbReference type="ARBA" id="ARBA00022838"/>
    </source>
</evidence>
<dbReference type="OrthoDB" id="1884855at2759"/>
<accession>A0A642UFA8</accession>
<sequence length="231" mass="26332">MERTQELQLLGDALGFTPKYFVDIINNAVNEIAVGCVNSLEKFLERQRSQFGEQIFPKHEIESGTSQFQSLLNSTIDKYMDLFEVYMDRNIFSVPEELQHHIDWAQLTGTKTVPNVEAVRADTDNQMRQVLNDIRRELTIRRLRKQQLAVAMHLRNSVKEFIGAITECLANEPSPERLNQTIAEVKTTINELYSKTAEFQALAEDPLSAQAPAVEISDRLAHLTRQLVASD</sequence>
<keyword evidence="7" id="KW-0175">Coiled coil</keyword>
<evidence type="ECO:0000313" key="11">
    <source>
        <dbReference type="Proteomes" id="UP000449547"/>
    </source>
</evidence>
<dbReference type="VEuPathDB" id="FungiDB:DIURU_004807"/>
<dbReference type="GeneID" id="54783458"/>
<dbReference type="Pfam" id="PF05859">
    <property type="entry name" value="Mis12"/>
    <property type="match status" value="1"/>
</dbReference>
<evidence type="ECO:0000256" key="7">
    <source>
        <dbReference type="ARBA" id="ARBA00023054"/>
    </source>
</evidence>
<evidence type="ECO:0000256" key="9">
    <source>
        <dbReference type="ARBA" id="ARBA00023328"/>
    </source>
</evidence>
<dbReference type="GO" id="GO:0051382">
    <property type="term" value="P:kinetochore assembly"/>
    <property type="evidence" value="ECO:0007669"/>
    <property type="project" value="TreeGrafter"/>
</dbReference>
<evidence type="ECO:0000256" key="2">
    <source>
        <dbReference type="ARBA" id="ARBA00008643"/>
    </source>
</evidence>
<keyword evidence="3" id="KW-0158">Chromosome</keyword>
<dbReference type="GO" id="GO:0000444">
    <property type="term" value="C:MIS12/MIND type complex"/>
    <property type="evidence" value="ECO:0007669"/>
    <property type="project" value="TreeGrafter"/>
</dbReference>
<dbReference type="Proteomes" id="UP000449547">
    <property type="component" value="Unassembled WGS sequence"/>
</dbReference>
<dbReference type="GO" id="GO:0000070">
    <property type="term" value="P:mitotic sister chromatid segregation"/>
    <property type="evidence" value="ECO:0007669"/>
    <property type="project" value="TreeGrafter"/>
</dbReference>